<reference evidence="2" key="2">
    <citation type="submission" date="2014-07" db="EMBL/GenBank/DDBJ databases">
        <authorList>
            <person name="Hull J."/>
        </authorList>
    </citation>
    <scope>NUCLEOTIDE SEQUENCE</scope>
</reference>
<feature type="domain" description="Reverse transcriptase" evidence="1">
    <location>
        <begin position="1"/>
        <end position="128"/>
    </location>
</feature>
<accession>A0A0A9XQA2</accession>
<feature type="non-terminal residue" evidence="2">
    <location>
        <position position="140"/>
    </location>
</feature>
<dbReference type="SUPFAM" id="SSF56672">
    <property type="entry name" value="DNA/RNA polymerases"/>
    <property type="match status" value="1"/>
</dbReference>
<sequence length="140" mass="15281">LLAWFGSCLQNRQLVVRIRNTLSQPFYQTSGVPQGSHLGPLLFLIFIDDIGKSFGGGVGHLMFADDLKVYSVVRSVGDCTALQDSLSAMDGWCMGNNLHLNVGKCSVISFSRSASPIEFDYTIDGVPLRRKSVVRDLGVL</sequence>
<dbReference type="Pfam" id="PF00078">
    <property type="entry name" value="RVT_1"/>
    <property type="match status" value="1"/>
</dbReference>
<evidence type="ECO:0000313" key="2">
    <source>
        <dbReference type="EMBL" id="JAG21018.1"/>
    </source>
</evidence>
<keyword evidence="2" id="KW-0808">Transferase</keyword>
<keyword evidence="2" id="KW-0548">Nucleotidyltransferase</keyword>
<protein>
    <submittedName>
        <fullName evidence="2">Putative RNA-directed DNA polymerase from transposon BS</fullName>
    </submittedName>
</protein>
<name>A0A0A9XQA2_LYGHE</name>
<dbReference type="EMBL" id="GBHO01022586">
    <property type="protein sequence ID" value="JAG21018.1"/>
    <property type="molecule type" value="Transcribed_RNA"/>
</dbReference>
<proteinExistence type="predicted"/>
<dbReference type="GO" id="GO:0003964">
    <property type="term" value="F:RNA-directed DNA polymerase activity"/>
    <property type="evidence" value="ECO:0007669"/>
    <property type="project" value="UniProtKB-KW"/>
</dbReference>
<evidence type="ECO:0000259" key="1">
    <source>
        <dbReference type="PROSITE" id="PS50878"/>
    </source>
</evidence>
<dbReference type="AlphaFoldDB" id="A0A0A9XQA2"/>
<feature type="non-terminal residue" evidence="2">
    <location>
        <position position="1"/>
    </location>
</feature>
<reference evidence="2" key="1">
    <citation type="journal article" date="2014" name="PLoS ONE">
        <title>Transcriptome-Based Identification of ABC Transporters in the Western Tarnished Plant Bug Lygus hesperus.</title>
        <authorList>
            <person name="Hull J.J."/>
            <person name="Chaney K."/>
            <person name="Geib S.M."/>
            <person name="Fabrick J.A."/>
            <person name="Brent C.S."/>
            <person name="Walsh D."/>
            <person name="Lavine L.C."/>
        </authorList>
    </citation>
    <scope>NUCLEOTIDE SEQUENCE</scope>
</reference>
<dbReference type="InterPro" id="IPR043502">
    <property type="entry name" value="DNA/RNA_pol_sf"/>
</dbReference>
<dbReference type="PROSITE" id="PS50878">
    <property type="entry name" value="RT_POL"/>
    <property type="match status" value="1"/>
</dbReference>
<dbReference type="InterPro" id="IPR000477">
    <property type="entry name" value="RT_dom"/>
</dbReference>
<organism evidence="2">
    <name type="scientific">Lygus hesperus</name>
    <name type="common">Western plant bug</name>
    <dbReference type="NCBI Taxonomy" id="30085"/>
    <lineage>
        <taxon>Eukaryota</taxon>
        <taxon>Metazoa</taxon>
        <taxon>Ecdysozoa</taxon>
        <taxon>Arthropoda</taxon>
        <taxon>Hexapoda</taxon>
        <taxon>Insecta</taxon>
        <taxon>Pterygota</taxon>
        <taxon>Neoptera</taxon>
        <taxon>Paraneoptera</taxon>
        <taxon>Hemiptera</taxon>
        <taxon>Heteroptera</taxon>
        <taxon>Panheteroptera</taxon>
        <taxon>Cimicomorpha</taxon>
        <taxon>Miridae</taxon>
        <taxon>Mirini</taxon>
        <taxon>Lygus</taxon>
    </lineage>
</organism>
<keyword evidence="2" id="KW-0695">RNA-directed DNA polymerase</keyword>
<dbReference type="PANTHER" id="PTHR33332">
    <property type="entry name" value="REVERSE TRANSCRIPTASE DOMAIN-CONTAINING PROTEIN"/>
    <property type="match status" value="1"/>
</dbReference>
<gene>
    <name evidence="2" type="primary">RTase_67</name>
    <name evidence="2" type="ORF">CM83_103563</name>
</gene>